<evidence type="ECO:0000313" key="2">
    <source>
        <dbReference type="EMBL" id="MCC2033083.1"/>
    </source>
</evidence>
<dbReference type="AlphaFoldDB" id="A0A9X1LWT5"/>
<keyword evidence="3" id="KW-1185">Reference proteome</keyword>
<comment type="caution">
    <text evidence="2">The sequence shown here is derived from an EMBL/GenBank/DDBJ whole genome shotgun (WGS) entry which is preliminary data.</text>
</comment>
<protein>
    <submittedName>
        <fullName evidence="2">Uncharacterized protein</fullName>
    </submittedName>
</protein>
<accession>A0A9X1LWT5</accession>
<reference evidence="2" key="1">
    <citation type="submission" date="2021-04" db="EMBL/GenBank/DDBJ databases">
        <title>Microbacterium tenobrionis sp. nov. and Microbacterium allomyrinae sp. nov., isolated from larvae of Tenobrio molitor and Allomyrina dichotoma, respectively.</title>
        <authorList>
            <person name="Lee S.D."/>
        </authorList>
    </citation>
    <scope>NUCLEOTIDE SEQUENCE</scope>
    <source>
        <strain evidence="2">BWT-G7</strain>
    </source>
</reference>
<evidence type="ECO:0000256" key="1">
    <source>
        <dbReference type="SAM" id="MobiDB-lite"/>
    </source>
</evidence>
<evidence type="ECO:0000313" key="3">
    <source>
        <dbReference type="Proteomes" id="UP001139354"/>
    </source>
</evidence>
<dbReference type="Proteomes" id="UP001139354">
    <property type="component" value="Unassembled WGS sequence"/>
</dbReference>
<name>A0A9X1LWT5_9MICO</name>
<organism evidence="2 3">
    <name type="scientific">Microbacterium allomyrinae</name>
    <dbReference type="NCBI Taxonomy" id="2830666"/>
    <lineage>
        <taxon>Bacteria</taxon>
        <taxon>Bacillati</taxon>
        <taxon>Actinomycetota</taxon>
        <taxon>Actinomycetes</taxon>
        <taxon>Micrococcales</taxon>
        <taxon>Microbacteriaceae</taxon>
        <taxon>Microbacterium</taxon>
    </lineage>
</organism>
<feature type="compositionally biased region" description="Polar residues" evidence="1">
    <location>
        <begin position="81"/>
        <end position="97"/>
    </location>
</feature>
<dbReference type="RefSeq" id="WP_229385051.1">
    <property type="nucleotide sequence ID" value="NZ_JAGTTN010000004.1"/>
</dbReference>
<feature type="region of interest" description="Disordered" evidence="1">
    <location>
        <begin position="75"/>
        <end position="97"/>
    </location>
</feature>
<dbReference type="EMBL" id="JAGTTN010000004">
    <property type="protein sequence ID" value="MCC2033083.1"/>
    <property type="molecule type" value="Genomic_DNA"/>
</dbReference>
<gene>
    <name evidence="2" type="ORF">KEC57_12915</name>
</gene>
<proteinExistence type="predicted"/>
<sequence length="97" mass="11244">MKDAENSAPEIFTTYERLEVCHRVEVTDENMHVLARHFGWRVDYGFEAGPRLVKPTGHDMLRVGDWIDHRGSRWNPEPLTQGWSTSGTYLENRSNDA</sequence>